<dbReference type="Pfam" id="PF01501">
    <property type="entry name" value="Glyco_transf_8"/>
    <property type="match status" value="1"/>
</dbReference>
<keyword evidence="6" id="KW-0472">Membrane</keyword>
<dbReference type="Proteomes" id="UP000197138">
    <property type="component" value="Unassembled WGS sequence"/>
</dbReference>
<dbReference type="Gene3D" id="3.90.550.10">
    <property type="entry name" value="Spore Coat Polysaccharide Biosynthesis Protein SpsA, Chain A"/>
    <property type="match status" value="1"/>
</dbReference>
<dbReference type="InterPro" id="IPR029044">
    <property type="entry name" value="Nucleotide-diphossugar_trans"/>
</dbReference>
<comment type="pathway">
    <text evidence="1">Glycan metabolism; pectin biosynthesis.</text>
</comment>
<dbReference type="InterPro" id="IPR029993">
    <property type="entry name" value="GAUT"/>
</dbReference>
<dbReference type="CDD" id="cd06429">
    <property type="entry name" value="GT8_like_1"/>
    <property type="match status" value="1"/>
</dbReference>
<keyword evidence="3" id="KW-0328">Glycosyltransferase</keyword>
<organism evidence="7 8">
    <name type="scientific">Punica granatum</name>
    <name type="common">Pomegranate</name>
    <dbReference type="NCBI Taxonomy" id="22663"/>
    <lineage>
        <taxon>Eukaryota</taxon>
        <taxon>Viridiplantae</taxon>
        <taxon>Streptophyta</taxon>
        <taxon>Embryophyta</taxon>
        <taxon>Tracheophyta</taxon>
        <taxon>Spermatophyta</taxon>
        <taxon>Magnoliopsida</taxon>
        <taxon>eudicotyledons</taxon>
        <taxon>Gunneridae</taxon>
        <taxon>Pentapetalae</taxon>
        <taxon>rosids</taxon>
        <taxon>malvids</taxon>
        <taxon>Myrtales</taxon>
        <taxon>Lythraceae</taxon>
        <taxon>Punica</taxon>
    </lineage>
</organism>
<feature type="compositionally biased region" description="Basic and acidic residues" evidence="5">
    <location>
        <begin position="102"/>
        <end position="115"/>
    </location>
</feature>
<evidence type="ECO:0000256" key="6">
    <source>
        <dbReference type="SAM" id="Phobius"/>
    </source>
</evidence>
<dbReference type="EMBL" id="MTKT01002214">
    <property type="protein sequence ID" value="OWM81578.1"/>
    <property type="molecule type" value="Genomic_DNA"/>
</dbReference>
<evidence type="ECO:0000256" key="2">
    <source>
        <dbReference type="ARBA" id="ARBA00006351"/>
    </source>
</evidence>
<evidence type="ECO:0008006" key="9">
    <source>
        <dbReference type="Google" id="ProtNLM"/>
    </source>
</evidence>
<dbReference type="GO" id="GO:0045489">
    <property type="term" value="P:pectin biosynthetic process"/>
    <property type="evidence" value="ECO:0007669"/>
    <property type="project" value="UniProtKB-UniPathway"/>
</dbReference>
<dbReference type="AlphaFoldDB" id="A0A218X9W9"/>
<proteinExistence type="inferred from homology"/>
<evidence type="ECO:0000256" key="5">
    <source>
        <dbReference type="SAM" id="MobiDB-lite"/>
    </source>
</evidence>
<gene>
    <name evidence="7" type="ORF">CDL15_Pgr007616</name>
</gene>
<comment type="caution">
    <text evidence="7">The sequence shown here is derived from an EMBL/GenBank/DDBJ whole genome shotgun (WGS) entry which is preliminary data.</text>
</comment>
<reference evidence="8" key="1">
    <citation type="journal article" date="2017" name="Plant J.">
        <title>The pomegranate (Punica granatum L.) genome and the genomics of punicalagin biosynthesis.</title>
        <authorList>
            <person name="Qin G."/>
            <person name="Xu C."/>
            <person name="Ming R."/>
            <person name="Tang H."/>
            <person name="Guyot R."/>
            <person name="Kramer E.M."/>
            <person name="Hu Y."/>
            <person name="Yi X."/>
            <person name="Qi Y."/>
            <person name="Xu X."/>
            <person name="Gao Z."/>
            <person name="Pan H."/>
            <person name="Jian J."/>
            <person name="Tian Y."/>
            <person name="Yue Z."/>
            <person name="Xu Y."/>
        </authorList>
    </citation>
    <scope>NUCLEOTIDE SEQUENCE [LARGE SCALE GENOMIC DNA]</scope>
    <source>
        <strain evidence="8">cv. Dabenzi</strain>
    </source>
</reference>
<feature type="transmembrane region" description="Helical" evidence="6">
    <location>
        <begin position="16"/>
        <end position="37"/>
    </location>
</feature>
<feature type="region of interest" description="Disordered" evidence="5">
    <location>
        <begin position="85"/>
        <end position="115"/>
    </location>
</feature>
<evidence type="ECO:0000313" key="8">
    <source>
        <dbReference type="Proteomes" id="UP000197138"/>
    </source>
</evidence>
<name>A0A218X9W9_PUNGR</name>
<evidence type="ECO:0000256" key="4">
    <source>
        <dbReference type="ARBA" id="ARBA00022679"/>
    </source>
</evidence>
<dbReference type="InterPro" id="IPR002495">
    <property type="entry name" value="Glyco_trans_8"/>
</dbReference>
<evidence type="ECO:0000313" key="7">
    <source>
        <dbReference type="EMBL" id="OWM81578.1"/>
    </source>
</evidence>
<evidence type="ECO:0000256" key="3">
    <source>
        <dbReference type="ARBA" id="ARBA00022676"/>
    </source>
</evidence>
<dbReference type="Pfam" id="PF25557">
    <property type="entry name" value="GAUT_1"/>
    <property type="match status" value="1"/>
</dbReference>
<keyword evidence="6" id="KW-1133">Transmembrane helix</keyword>
<dbReference type="SUPFAM" id="SSF53448">
    <property type="entry name" value="Nucleotide-diphospho-sugar transferases"/>
    <property type="match status" value="1"/>
</dbReference>
<keyword evidence="4" id="KW-0808">Transferase</keyword>
<dbReference type="PANTHER" id="PTHR32116:SF12">
    <property type="entry name" value="GALACTURONOSYLTRANSFERASE 7-RELATED"/>
    <property type="match status" value="1"/>
</dbReference>
<accession>A0A218X9W9</accession>
<dbReference type="PANTHER" id="PTHR32116">
    <property type="entry name" value="GALACTURONOSYLTRANSFERASE 4-RELATED"/>
    <property type="match status" value="1"/>
</dbReference>
<sequence length="705" mass="79260">MKGGGAGGGKRRWRGLVIAVLCLVILSMLVPLGFLFGRFHTASTAGNSISFSVLPLVQSRSLLSLSVHHVAMLYSVFGSDQQSSEPNGLSSFDKQGISGVRDQSKSKKDQSETDHVKELVDKFPATIPEDVLKNISVEVKNHSISAVVKDDHPKKAFPVSPPGVLRPVSSSNVSEASHPIETDRSNRGPISNSDRLCELRFGSYCLWRREHREAIKDKMVKKLKDRLFVARAYFPSIAKLPDQEKLSRELRLNILEFERIFSISSRDVDLPPQIEQKLQRMEAAIAKSQSVKLDCNNVVKKLAQILDLTEDEANFHAKQSAFLYQLAVHTMPKSLHCLSMRLTVEYSTSPPPDMESSLANKFSDPSLHHFAIFSNNVLASSVVINSTVMNSKESQNLVFHVLTDEENYFAMKFWFFTHDYKSAAVQVLNVGQLGMDFQDKAALLSFSLSEEFRVTFHSSNKQSEPAMRTEYISIFSSLHYLLPEIFQNLGKIMVLDDDIVVQQDLSALWNLDMEGKVNGAQQFCSVRLGQLQGYLGENSLDKNSCVWMSGLNVIDLKRWRELQLTETYLRLAQELNMGETSAEAVSLRASFLTFQDLIKPLDESWVLSGLGHDFGVKRRAVNNAAVLHYNGNMKPWLEMGIPKYKRSWKRANHHIEIYVLNGETADHFIHSPLNNVGLHRKDFLGGDCMPSNGEFRLKGDSIVCM</sequence>
<protein>
    <recommendedName>
        <fullName evidence="9">Hexosyltransferase</fullName>
    </recommendedName>
</protein>
<keyword evidence="6" id="KW-0812">Transmembrane</keyword>
<feature type="region of interest" description="Disordered" evidence="5">
    <location>
        <begin position="158"/>
        <end position="189"/>
    </location>
</feature>
<comment type="similarity">
    <text evidence="2">Belongs to the glycosyltransferase 8 family.</text>
</comment>
<evidence type="ECO:0000256" key="1">
    <source>
        <dbReference type="ARBA" id="ARBA00004877"/>
    </source>
</evidence>
<dbReference type="UniPathway" id="UPA00845"/>
<dbReference type="GO" id="GO:0047262">
    <property type="term" value="F:polygalacturonate 4-alpha-galacturonosyltransferase activity"/>
    <property type="evidence" value="ECO:0007669"/>
    <property type="project" value="InterPro"/>
</dbReference>